<evidence type="ECO:0000256" key="1">
    <source>
        <dbReference type="SAM" id="MobiDB-lite"/>
    </source>
</evidence>
<dbReference type="EMBL" id="KE504319">
    <property type="protein sequence ID" value="EPS92942.1"/>
    <property type="molecule type" value="Genomic_DNA"/>
</dbReference>
<sequence length="305" mass="32550">MAISQLLRGIVEAFQKGAGTSVSYAFPQLNCPSSSSSSPFPITNPPYYSPRGMVHELGITVSGQRMMLPAASAGHVHAWACARLDKDAESKIRRRGRMCAPLPGAYWLADWTVEGQCNDGAPHVGVDLSSDRVVLTSKVLDPWAVPQDDACYLEVIASVSRTTIHGKPSFFVAPTATVEEFRVVPFDDIASDDSDAARKALEEEAPIVALPAQHTQGKHGADGASVDATSEPEHLNTGAILEDATSTASNKGSDEPDFFYDELCPSATMGFIAIRFFVRKEVDGVTKAFLATPPIALLPVRSSSA</sequence>
<reference evidence="2 3" key="1">
    <citation type="journal article" date="2012" name="Science">
        <title>The Paleozoic origin of enzymatic lignin decomposition reconstructed from 31 fungal genomes.</title>
        <authorList>
            <person name="Floudas D."/>
            <person name="Binder M."/>
            <person name="Riley R."/>
            <person name="Barry K."/>
            <person name="Blanchette R.A."/>
            <person name="Henrissat B."/>
            <person name="Martinez A.T."/>
            <person name="Otillar R."/>
            <person name="Spatafora J.W."/>
            <person name="Yadav J.S."/>
            <person name="Aerts A."/>
            <person name="Benoit I."/>
            <person name="Boyd A."/>
            <person name="Carlson A."/>
            <person name="Copeland A."/>
            <person name="Coutinho P.M."/>
            <person name="de Vries R.P."/>
            <person name="Ferreira P."/>
            <person name="Findley K."/>
            <person name="Foster B."/>
            <person name="Gaskell J."/>
            <person name="Glotzer D."/>
            <person name="Gorecki P."/>
            <person name="Heitman J."/>
            <person name="Hesse C."/>
            <person name="Hori C."/>
            <person name="Igarashi K."/>
            <person name="Jurgens J.A."/>
            <person name="Kallen N."/>
            <person name="Kersten P."/>
            <person name="Kohler A."/>
            <person name="Kuees U."/>
            <person name="Kumar T.K.A."/>
            <person name="Kuo A."/>
            <person name="LaButti K."/>
            <person name="Larrondo L.F."/>
            <person name="Lindquist E."/>
            <person name="Ling A."/>
            <person name="Lombard V."/>
            <person name="Lucas S."/>
            <person name="Lundell T."/>
            <person name="Martin R."/>
            <person name="McLaughlin D.J."/>
            <person name="Morgenstern I."/>
            <person name="Morin E."/>
            <person name="Murat C."/>
            <person name="Nagy L.G."/>
            <person name="Nolan M."/>
            <person name="Ohm R.A."/>
            <person name="Patyshakuliyeva A."/>
            <person name="Rokas A."/>
            <person name="Ruiz-Duenas F.J."/>
            <person name="Sabat G."/>
            <person name="Salamov A."/>
            <person name="Samejima M."/>
            <person name="Schmutz J."/>
            <person name="Slot J.C."/>
            <person name="St John F."/>
            <person name="Stenlid J."/>
            <person name="Sun H."/>
            <person name="Sun S."/>
            <person name="Syed K."/>
            <person name="Tsang A."/>
            <person name="Wiebenga A."/>
            <person name="Young D."/>
            <person name="Pisabarro A."/>
            <person name="Eastwood D.C."/>
            <person name="Martin F."/>
            <person name="Cullen D."/>
            <person name="Grigoriev I.V."/>
            <person name="Hibbett D.S."/>
        </authorList>
    </citation>
    <scope>NUCLEOTIDE SEQUENCE</scope>
    <source>
        <strain evidence="3">FP-58527</strain>
    </source>
</reference>
<gene>
    <name evidence="2" type="ORF">FOMPIDRAFT_116471</name>
</gene>
<name>S8DJC6_FOMSC</name>
<evidence type="ECO:0000313" key="3">
    <source>
        <dbReference type="Proteomes" id="UP000015241"/>
    </source>
</evidence>
<dbReference type="Proteomes" id="UP000015241">
    <property type="component" value="Unassembled WGS sequence"/>
</dbReference>
<dbReference type="InParanoid" id="S8DJC6"/>
<dbReference type="HOGENOM" id="CLU_912260_0_0_1"/>
<proteinExistence type="predicted"/>
<feature type="region of interest" description="Disordered" evidence="1">
    <location>
        <begin position="207"/>
        <end position="230"/>
    </location>
</feature>
<dbReference type="AlphaFoldDB" id="S8DJC6"/>
<evidence type="ECO:0000313" key="2">
    <source>
        <dbReference type="EMBL" id="EPS92942.1"/>
    </source>
</evidence>
<keyword evidence="3" id="KW-1185">Reference proteome</keyword>
<organism evidence="2 3">
    <name type="scientific">Fomitopsis schrenkii</name>
    <name type="common">Brown rot fungus</name>
    <dbReference type="NCBI Taxonomy" id="2126942"/>
    <lineage>
        <taxon>Eukaryota</taxon>
        <taxon>Fungi</taxon>
        <taxon>Dikarya</taxon>
        <taxon>Basidiomycota</taxon>
        <taxon>Agaricomycotina</taxon>
        <taxon>Agaricomycetes</taxon>
        <taxon>Polyporales</taxon>
        <taxon>Fomitopsis</taxon>
    </lineage>
</organism>
<protein>
    <submittedName>
        <fullName evidence="2">Uncharacterized protein</fullName>
    </submittedName>
</protein>
<accession>S8DJC6</accession>